<dbReference type="GO" id="GO:0000049">
    <property type="term" value="F:tRNA binding"/>
    <property type="evidence" value="ECO:0007669"/>
    <property type="project" value="TreeGrafter"/>
</dbReference>
<comment type="similarity">
    <text evidence="8">Belongs to the tRNA nucleotidyltransferase/poly(A) polymerase family.</text>
</comment>
<sequence length="447" mass="50532">MEISLPKGVRQIIRELNEHGYEAYVVGGSIRDALIGLTPKDYDITTSATPEEVMGIFRKTVPTGIKHGTIQVITADGMYDVTTYRSEGDYVQFRYPTNVIFIDDLVEDLRRRDITINAMAYNTEKGIIDPFNGTEDIRQRLIRAVGNPIERFKEDALRILRAVRLATTLNFNLEASTLQAIVETMDGLRFISVERIREELNGILLSDNPSRGISMLFHLGIMKLVLPEIMPMAMFNQHNPHHDKDVLHHTLEVLENTPKALDLRLAALLHDTGKPTAFTVDDHGIGHFYGHEKHSARIAREILQRLKYDNHTTDTVTTLIAHHMVSLDMKNEVKIKRFILSVGKENVAALLDLKTADHVGKPDSSGAKLYEISAFRHRIQKILDRGDPLVIKDLAVNGQDIMNLGLREGRQVGEILKSLLDHVLKDPSLNEKYTLLNLAQKELLHDK</sequence>
<feature type="domain" description="Poly A polymerase head" evidence="9">
    <location>
        <begin position="23"/>
        <end position="143"/>
    </location>
</feature>
<dbReference type="Pfam" id="PF01743">
    <property type="entry name" value="PolyA_pol"/>
    <property type="match status" value="1"/>
</dbReference>
<dbReference type="Proteomes" id="UP000675379">
    <property type="component" value="Unassembled WGS sequence"/>
</dbReference>
<keyword evidence="5" id="KW-0479">Metal-binding</keyword>
<gene>
    <name evidence="12" type="ORF">KCG48_11010</name>
</gene>
<dbReference type="PANTHER" id="PTHR46173">
    <property type="entry name" value="CCA TRNA NUCLEOTIDYLTRANSFERASE 1, MITOCHONDRIAL"/>
    <property type="match status" value="1"/>
</dbReference>
<dbReference type="RefSeq" id="WP_211802276.1">
    <property type="nucleotide sequence ID" value="NZ_JAGSCS010000015.1"/>
</dbReference>
<dbReference type="GO" id="GO:0016779">
    <property type="term" value="F:nucleotidyltransferase activity"/>
    <property type="evidence" value="ECO:0007669"/>
    <property type="project" value="UniProtKB-KW"/>
</dbReference>
<dbReference type="EMBL" id="JAGSCS010000015">
    <property type="protein sequence ID" value="MBR0576858.1"/>
    <property type="molecule type" value="Genomic_DNA"/>
</dbReference>
<dbReference type="Gene3D" id="1.10.246.80">
    <property type="match status" value="1"/>
</dbReference>
<evidence type="ECO:0000313" key="13">
    <source>
        <dbReference type="Proteomes" id="UP000675379"/>
    </source>
</evidence>
<evidence type="ECO:0000256" key="6">
    <source>
        <dbReference type="ARBA" id="ARBA00022741"/>
    </source>
</evidence>
<dbReference type="CDD" id="cd05398">
    <property type="entry name" value="NT_ClassII-CCAase"/>
    <property type="match status" value="1"/>
</dbReference>
<evidence type="ECO:0000259" key="11">
    <source>
        <dbReference type="Pfam" id="PF12627"/>
    </source>
</evidence>
<keyword evidence="4" id="KW-0548">Nucleotidyltransferase</keyword>
<evidence type="ECO:0000313" key="12">
    <source>
        <dbReference type="EMBL" id="MBR0576858.1"/>
    </source>
</evidence>
<accession>A0A941CT87</accession>
<evidence type="ECO:0000256" key="5">
    <source>
        <dbReference type="ARBA" id="ARBA00022723"/>
    </source>
</evidence>
<dbReference type="Gene3D" id="1.10.3090.10">
    <property type="entry name" value="cca-adding enzyme, domain 2"/>
    <property type="match status" value="1"/>
</dbReference>
<dbReference type="Pfam" id="PF01966">
    <property type="entry name" value="HD"/>
    <property type="match status" value="1"/>
</dbReference>
<evidence type="ECO:0000256" key="7">
    <source>
        <dbReference type="ARBA" id="ARBA00022842"/>
    </source>
</evidence>
<evidence type="ECO:0000256" key="2">
    <source>
        <dbReference type="ARBA" id="ARBA00022679"/>
    </source>
</evidence>
<keyword evidence="7" id="KW-0460">Magnesium</keyword>
<dbReference type="Pfam" id="PF12627">
    <property type="entry name" value="PolyA_pol_RNAbd"/>
    <property type="match status" value="1"/>
</dbReference>
<protein>
    <submittedName>
        <fullName evidence="12">HD domain-containing protein</fullName>
    </submittedName>
</protein>
<comment type="cofactor">
    <cofactor evidence="1">
        <name>Mg(2+)</name>
        <dbReference type="ChEBI" id="CHEBI:18420"/>
    </cofactor>
</comment>
<keyword evidence="3" id="KW-0819">tRNA processing</keyword>
<keyword evidence="8" id="KW-0694">RNA-binding</keyword>
<dbReference type="AlphaFoldDB" id="A0A941CT87"/>
<dbReference type="PANTHER" id="PTHR46173:SF1">
    <property type="entry name" value="CCA TRNA NUCLEOTIDYLTRANSFERASE 1, MITOCHONDRIAL"/>
    <property type="match status" value="1"/>
</dbReference>
<evidence type="ECO:0000256" key="8">
    <source>
        <dbReference type="RuleBase" id="RU003953"/>
    </source>
</evidence>
<feature type="domain" description="HD" evidence="10">
    <location>
        <begin position="248"/>
        <end position="355"/>
    </location>
</feature>
<keyword evidence="13" id="KW-1185">Reference proteome</keyword>
<evidence type="ECO:0000259" key="10">
    <source>
        <dbReference type="Pfam" id="PF01966"/>
    </source>
</evidence>
<comment type="caution">
    <text evidence="12">The sequence shown here is derived from an EMBL/GenBank/DDBJ whole genome shotgun (WGS) entry which is preliminary data.</text>
</comment>
<reference evidence="12" key="1">
    <citation type="submission" date="2021-04" db="EMBL/GenBank/DDBJ databases">
        <title>Proteiniclasticum sedimins sp. nov., an obligate anaerobic bacterium isolated from anaerobic sludge.</title>
        <authorList>
            <person name="Liu J."/>
        </authorList>
    </citation>
    <scope>NUCLEOTIDE SEQUENCE</scope>
    <source>
        <strain evidence="12">BAD-10</strain>
    </source>
</reference>
<dbReference type="InterPro" id="IPR050264">
    <property type="entry name" value="Bact_CCA-adding_enz_type3_sf"/>
</dbReference>
<dbReference type="InterPro" id="IPR002646">
    <property type="entry name" value="PolA_pol_head_dom"/>
</dbReference>
<dbReference type="SUPFAM" id="SSF81301">
    <property type="entry name" value="Nucleotidyltransferase"/>
    <property type="match status" value="1"/>
</dbReference>
<dbReference type="GO" id="GO:0046872">
    <property type="term" value="F:metal ion binding"/>
    <property type="evidence" value="ECO:0007669"/>
    <property type="project" value="UniProtKB-KW"/>
</dbReference>
<evidence type="ECO:0000256" key="4">
    <source>
        <dbReference type="ARBA" id="ARBA00022695"/>
    </source>
</evidence>
<dbReference type="InterPro" id="IPR006674">
    <property type="entry name" value="HD_domain"/>
</dbReference>
<dbReference type="SUPFAM" id="SSF81891">
    <property type="entry name" value="Poly A polymerase C-terminal region-like"/>
    <property type="match status" value="1"/>
</dbReference>
<evidence type="ECO:0000256" key="3">
    <source>
        <dbReference type="ARBA" id="ARBA00022694"/>
    </source>
</evidence>
<name>A0A941CT87_9CLOT</name>
<organism evidence="12 13">
    <name type="scientific">Proteiniclasticum sediminis</name>
    <dbReference type="NCBI Taxonomy" id="2804028"/>
    <lineage>
        <taxon>Bacteria</taxon>
        <taxon>Bacillati</taxon>
        <taxon>Bacillota</taxon>
        <taxon>Clostridia</taxon>
        <taxon>Eubacteriales</taxon>
        <taxon>Clostridiaceae</taxon>
        <taxon>Proteiniclasticum</taxon>
    </lineage>
</organism>
<proteinExistence type="inferred from homology"/>
<evidence type="ECO:0000256" key="1">
    <source>
        <dbReference type="ARBA" id="ARBA00001946"/>
    </source>
</evidence>
<keyword evidence="6" id="KW-0547">Nucleotide-binding</keyword>
<dbReference type="Gene3D" id="3.30.460.10">
    <property type="entry name" value="Beta Polymerase, domain 2"/>
    <property type="match status" value="1"/>
</dbReference>
<dbReference type="GO" id="GO:0000166">
    <property type="term" value="F:nucleotide binding"/>
    <property type="evidence" value="ECO:0007669"/>
    <property type="project" value="UniProtKB-KW"/>
</dbReference>
<evidence type="ECO:0000259" key="9">
    <source>
        <dbReference type="Pfam" id="PF01743"/>
    </source>
</evidence>
<feature type="domain" description="tRNA nucleotidyltransferase/poly(A) polymerase RNA and SrmB- binding" evidence="11">
    <location>
        <begin position="170"/>
        <end position="229"/>
    </location>
</feature>
<dbReference type="InterPro" id="IPR043519">
    <property type="entry name" value="NT_sf"/>
</dbReference>
<keyword evidence="2 8" id="KW-0808">Transferase</keyword>
<dbReference type="InterPro" id="IPR032828">
    <property type="entry name" value="PolyA_RNA-bd"/>
</dbReference>
<dbReference type="GO" id="GO:0008033">
    <property type="term" value="P:tRNA processing"/>
    <property type="evidence" value="ECO:0007669"/>
    <property type="project" value="UniProtKB-KW"/>
</dbReference>